<dbReference type="KEGG" id="bcom:BAUCODRAFT_126519"/>
<evidence type="ECO:0000313" key="2">
    <source>
        <dbReference type="Proteomes" id="UP000011761"/>
    </source>
</evidence>
<accession>M2N0X6</accession>
<dbReference type="RefSeq" id="XP_007680832.1">
    <property type="nucleotide sequence ID" value="XM_007682642.1"/>
</dbReference>
<dbReference type="GeneID" id="19108061"/>
<dbReference type="Proteomes" id="UP000011761">
    <property type="component" value="Unassembled WGS sequence"/>
</dbReference>
<reference evidence="1 2" key="1">
    <citation type="journal article" date="2012" name="PLoS Pathog.">
        <title>Diverse lifestyles and strategies of plant pathogenesis encoded in the genomes of eighteen Dothideomycetes fungi.</title>
        <authorList>
            <person name="Ohm R.A."/>
            <person name="Feau N."/>
            <person name="Henrissat B."/>
            <person name="Schoch C.L."/>
            <person name="Horwitz B.A."/>
            <person name="Barry K.W."/>
            <person name="Condon B.J."/>
            <person name="Copeland A.C."/>
            <person name="Dhillon B."/>
            <person name="Glaser F."/>
            <person name="Hesse C.N."/>
            <person name="Kosti I."/>
            <person name="LaButti K."/>
            <person name="Lindquist E.A."/>
            <person name="Lucas S."/>
            <person name="Salamov A.A."/>
            <person name="Bradshaw R.E."/>
            <person name="Ciuffetti L."/>
            <person name="Hamelin R.C."/>
            <person name="Kema G.H.J."/>
            <person name="Lawrence C."/>
            <person name="Scott J.A."/>
            <person name="Spatafora J.W."/>
            <person name="Turgeon B.G."/>
            <person name="de Wit P.J.G.M."/>
            <person name="Zhong S."/>
            <person name="Goodwin S.B."/>
            <person name="Grigoriev I.V."/>
        </authorList>
    </citation>
    <scope>NUCLEOTIDE SEQUENCE [LARGE SCALE GENOMIC DNA]</scope>
    <source>
        <strain evidence="1 2">UAMH 10762</strain>
    </source>
</reference>
<dbReference type="HOGENOM" id="CLU_2026277_0_0_1"/>
<gene>
    <name evidence="1" type="ORF">BAUCODRAFT_126519</name>
</gene>
<dbReference type="AlphaFoldDB" id="M2N0X6"/>
<keyword evidence="2" id="KW-1185">Reference proteome</keyword>
<name>M2N0X6_BAUPA</name>
<organism evidence="1 2">
    <name type="scientific">Baudoinia panamericana (strain UAMH 10762)</name>
    <name type="common">Angels' share fungus</name>
    <name type="synonym">Baudoinia compniacensis (strain UAMH 10762)</name>
    <dbReference type="NCBI Taxonomy" id="717646"/>
    <lineage>
        <taxon>Eukaryota</taxon>
        <taxon>Fungi</taxon>
        <taxon>Dikarya</taxon>
        <taxon>Ascomycota</taxon>
        <taxon>Pezizomycotina</taxon>
        <taxon>Dothideomycetes</taxon>
        <taxon>Dothideomycetidae</taxon>
        <taxon>Mycosphaerellales</taxon>
        <taxon>Teratosphaeriaceae</taxon>
        <taxon>Baudoinia</taxon>
    </lineage>
</organism>
<dbReference type="EMBL" id="KB445562">
    <property type="protein sequence ID" value="EMC92554.1"/>
    <property type="molecule type" value="Genomic_DNA"/>
</dbReference>
<protein>
    <submittedName>
        <fullName evidence="1">Uncharacterized protein</fullName>
    </submittedName>
</protein>
<evidence type="ECO:0000313" key="1">
    <source>
        <dbReference type="EMBL" id="EMC92554.1"/>
    </source>
</evidence>
<proteinExistence type="predicted"/>
<sequence length="122" mass="13584">MAMNANSIVEYKCSAWIWDLLSTTETDDIKAFLQTATKRINLDRTQLSRGLPLAARRSITLLVALSTLLPAIPGQWPVLQLQLAYSRAYDLLPEDIKAGRGGDGARRFVARVTEQCGKRSYT</sequence>